<organism evidence="8">
    <name type="scientific">Graphocephala atropunctata</name>
    <dbReference type="NCBI Taxonomy" id="36148"/>
    <lineage>
        <taxon>Eukaryota</taxon>
        <taxon>Metazoa</taxon>
        <taxon>Ecdysozoa</taxon>
        <taxon>Arthropoda</taxon>
        <taxon>Hexapoda</taxon>
        <taxon>Insecta</taxon>
        <taxon>Pterygota</taxon>
        <taxon>Neoptera</taxon>
        <taxon>Paraneoptera</taxon>
        <taxon>Hemiptera</taxon>
        <taxon>Auchenorrhyncha</taxon>
        <taxon>Membracoidea</taxon>
        <taxon>Cicadellidae</taxon>
        <taxon>Cicadellinae</taxon>
        <taxon>Cicadellini</taxon>
        <taxon>Graphocephala</taxon>
    </lineage>
</organism>
<evidence type="ECO:0000256" key="5">
    <source>
        <dbReference type="SAM" id="MobiDB-lite"/>
    </source>
</evidence>
<name>A0A1B6LD95_9HEMI</name>
<dbReference type="InterPro" id="IPR009057">
    <property type="entry name" value="Homeodomain-like_sf"/>
</dbReference>
<dbReference type="AlphaFoldDB" id="A0A1B6LD95"/>
<dbReference type="PROSITE" id="PS51253">
    <property type="entry name" value="HTH_CENPB"/>
    <property type="match status" value="1"/>
</dbReference>
<keyword evidence="3 4" id="KW-0539">Nucleus</keyword>
<feature type="region of interest" description="Disordered" evidence="5">
    <location>
        <begin position="122"/>
        <end position="141"/>
    </location>
</feature>
<feature type="domain" description="HTH psq-type" evidence="6">
    <location>
        <begin position="1"/>
        <end position="53"/>
    </location>
</feature>
<dbReference type="PROSITE" id="PS50960">
    <property type="entry name" value="HTH_PSQ"/>
    <property type="match status" value="1"/>
</dbReference>
<dbReference type="Gene3D" id="1.10.10.10">
    <property type="entry name" value="Winged helix-like DNA-binding domain superfamily/Winged helix DNA-binding domain"/>
    <property type="match status" value="1"/>
</dbReference>
<dbReference type="PANTHER" id="PTHR19303">
    <property type="entry name" value="TRANSPOSON"/>
    <property type="match status" value="1"/>
</dbReference>
<dbReference type="SUPFAM" id="SSF46689">
    <property type="entry name" value="Homeodomain-like"/>
    <property type="match status" value="2"/>
</dbReference>
<evidence type="ECO:0008006" key="9">
    <source>
        <dbReference type="Google" id="ProtNLM"/>
    </source>
</evidence>
<dbReference type="GO" id="GO:0005634">
    <property type="term" value="C:nucleus"/>
    <property type="evidence" value="ECO:0007669"/>
    <property type="project" value="UniProtKB-SubCell"/>
</dbReference>
<evidence type="ECO:0000259" key="6">
    <source>
        <dbReference type="PROSITE" id="PS50960"/>
    </source>
</evidence>
<sequence length="141" mass="15816">MSSNKRKHITLSLAEKLALLERLDKGESVQKVAREVGVGVTTVKDWRKNRKSLESHTMTIDSSEKGLKMRKTLKKPASEILDNALWIWFEQERRKGTPLSGPIIKEKALVLYKKLGGEHENEQFTASEGYTGSKSDTGSGM</sequence>
<reference evidence="8" key="1">
    <citation type="submission" date="2015-11" db="EMBL/GenBank/DDBJ databases">
        <title>De novo transcriptome assembly of four potential Pierce s Disease insect vectors from Arizona vineyards.</title>
        <authorList>
            <person name="Tassone E.E."/>
        </authorList>
    </citation>
    <scope>NUCLEOTIDE SEQUENCE</scope>
</reference>
<dbReference type="SMART" id="SM00674">
    <property type="entry name" value="CENPB"/>
    <property type="match status" value="1"/>
</dbReference>
<evidence type="ECO:0000256" key="1">
    <source>
        <dbReference type="ARBA" id="ARBA00004123"/>
    </source>
</evidence>
<evidence type="ECO:0000256" key="3">
    <source>
        <dbReference type="ARBA" id="ARBA00023242"/>
    </source>
</evidence>
<accession>A0A1B6LD95</accession>
<dbReference type="Gene3D" id="1.10.10.60">
    <property type="entry name" value="Homeodomain-like"/>
    <property type="match status" value="1"/>
</dbReference>
<dbReference type="EMBL" id="GEBQ01018314">
    <property type="protein sequence ID" value="JAT21663.1"/>
    <property type="molecule type" value="Transcribed_RNA"/>
</dbReference>
<dbReference type="InterPro" id="IPR050863">
    <property type="entry name" value="CenT-Element_Derived"/>
</dbReference>
<keyword evidence="2 4" id="KW-0238">DNA-binding</keyword>
<gene>
    <name evidence="8" type="ORF">g.39755</name>
</gene>
<dbReference type="InterPro" id="IPR006600">
    <property type="entry name" value="HTH_CenpB_DNA-bd_dom"/>
</dbReference>
<dbReference type="InterPro" id="IPR007889">
    <property type="entry name" value="HTH_Psq"/>
</dbReference>
<evidence type="ECO:0000256" key="4">
    <source>
        <dbReference type="PROSITE-ProRule" id="PRU00320"/>
    </source>
</evidence>
<feature type="DNA-binding region" description="H-T-H motif" evidence="4">
    <location>
        <begin position="29"/>
        <end position="49"/>
    </location>
</feature>
<dbReference type="InterPro" id="IPR036388">
    <property type="entry name" value="WH-like_DNA-bd_sf"/>
</dbReference>
<evidence type="ECO:0000256" key="2">
    <source>
        <dbReference type="ARBA" id="ARBA00023125"/>
    </source>
</evidence>
<protein>
    <recommendedName>
        <fullName evidence="9">HTH CENPB-type domain-containing protein</fullName>
    </recommendedName>
</protein>
<dbReference type="Pfam" id="PF03221">
    <property type="entry name" value="HTH_Tnp_Tc5"/>
    <property type="match status" value="1"/>
</dbReference>
<feature type="compositionally biased region" description="Polar residues" evidence="5">
    <location>
        <begin position="123"/>
        <end position="141"/>
    </location>
</feature>
<dbReference type="GO" id="GO:0003677">
    <property type="term" value="F:DNA binding"/>
    <property type="evidence" value="ECO:0007669"/>
    <property type="project" value="UniProtKB-UniRule"/>
</dbReference>
<evidence type="ECO:0000313" key="8">
    <source>
        <dbReference type="EMBL" id="JAT21663.1"/>
    </source>
</evidence>
<evidence type="ECO:0000259" key="7">
    <source>
        <dbReference type="PROSITE" id="PS51253"/>
    </source>
</evidence>
<dbReference type="PANTHER" id="PTHR19303:SF16">
    <property type="entry name" value="JERKY PROTEIN HOMOLOG-LIKE"/>
    <property type="match status" value="1"/>
</dbReference>
<dbReference type="Pfam" id="PF04218">
    <property type="entry name" value="CENP-B_N"/>
    <property type="match status" value="1"/>
</dbReference>
<proteinExistence type="predicted"/>
<comment type="subcellular location">
    <subcellularLocation>
        <location evidence="1 4">Nucleus</location>
    </subcellularLocation>
</comment>
<feature type="domain" description="HTH CENPB-type" evidence="7">
    <location>
        <begin position="69"/>
        <end position="141"/>
    </location>
</feature>